<evidence type="ECO:0000313" key="2">
    <source>
        <dbReference type="Proteomes" id="UP000272400"/>
    </source>
</evidence>
<sequence>MGWEDGVPCPVCEDGRVKRLFFQSYPAIVVPPPGYVSAGCFHGELERWGCDVCRTRFLRYPDGGNRWGPLVAGMPVPITVLHGGALKNAEVTVTGSDPWTVTFQLESGFRHRPTILALGDDLFGAFQQLCRAAARQDLRLLVNGARRDVHRCRPSLPDTRHLVVILRPGSPVSSDDFLDLLAAADPSEIGTPDDQDTHLTHWLQTIDPRLR</sequence>
<accession>A0A3N1D4P5</accession>
<reference evidence="1 2" key="1">
    <citation type="submission" date="2018-11" db="EMBL/GenBank/DDBJ databases">
        <title>Sequencing the genomes of 1000 actinobacteria strains.</title>
        <authorList>
            <person name="Klenk H.-P."/>
        </authorList>
    </citation>
    <scope>NUCLEOTIDE SEQUENCE [LARGE SCALE GENOMIC DNA]</scope>
    <source>
        <strain evidence="1 2">DSM 44254</strain>
    </source>
</reference>
<dbReference type="EMBL" id="RJKE01000001">
    <property type="protein sequence ID" value="ROO88505.1"/>
    <property type="molecule type" value="Genomic_DNA"/>
</dbReference>
<proteinExistence type="predicted"/>
<gene>
    <name evidence="1" type="ORF">EDD29_6175</name>
</gene>
<dbReference type="RefSeq" id="WP_123667739.1">
    <property type="nucleotide sequence ID" value="NZ_RJKE01000001.1"/>
</dbReference>
<evidence type="ECO:0000313" key="1">
    <source>
        <dbReference type="EMBL" id="ROO88505.1"/>
    </source>
</evidence>
<dbReference type="AlphaFoldDB" id="A0A3N1D4P5"/>
<dbReference type="OrthoDB" id="3541981at2"/>
<keyword evidence="2" id="KW-1185">Reference proteome</keyword>
<dbReference type="Proteomes" id="UP000272400">
    <property type="component" value="Unassembled WGS sequence"/>
</dbReference>
<protein>
    <submittedName>
        <fullName evidence="1">Uncharacterized protein</fullName>
    </submittedName>
</protein>
<organism evidence="1 2">
    <name type="scientific">Actinocorallia herbida</name>
    <dbReference type="NCBI Taxonomy" id="58109"/>
    <lineage>
        <taxon>Bacteria</taxon>
        <taxon>Bacillati</taxon>
        <taxon>Actinomycetota</taxon>
        <taxon>Actinomycetes</taxon>
        <taxon>Streptosporangiales</taxon>
        <taxon>Thermomonosporaceae</taxon>
        <taxon>Actinocorallia</taxon>
    </lineage>
</organism>
<name>A0A3N1D4P5_9ACTN</name>
<comment type="caution">
    <text evidence="1">The sequence shown here is derived from an EMBL/GenBank/DDBJ whole genome shotgun (WGS) entry which is preliminary data.</text>
</comment>